<dbReference type="OrthoDB" id="2123952at2759"/>
<feature type="compositionally biased region" description="Polar residues" evidence="1">
    <location>
        <begin position="247"/>
        <end position="271"/>
    </location>
</feature>
<reference evidence="2" key="1">
    <citation type="submission" date="2021-03" db="EMBL/GenBank/DDBJ databases">
        <title>Draft genome sequence of rust myrtle Austropuccinia psidii MF-1, a brazilian biotype.</title>
        <authorList>
            <person name="Quecine M.C."/>
            <person name="Pachon D.M.R."/>
            <person name="Bonatelli M.L."/>
            <person name="Correr F.H."/>
            <person name="Franceschini L.M."/>
            <person name="Leite T.F."/>
            <person name="Margarido G.R.A."/>
            <person name="Almeida C.A."/>
            <person name="Ferrarezi J.A."/>
            <person name="Labate C.A."/>
        </authorList>
    </citation>
    <scope>NUCLEOTIDE SEQUENCE</scope>
    <source>
        <strain evidence="2">MF-1</strain>
    </source>
</reference>
<dbReference type="Proteomes" id="UP000765509">
    <property type="component" value="Unassembled WGS sequence"/>
</dbReference>
<dbReference type="AlphaFoldDB" id="A0A9Q3GXX4"/>
<accession>A0A9Q3GXX4</accession>
<comment type="caution">
    <text evidence="2">The sequence shown here is derived from an EMBL/GenBank/DDBJ whole genome shotgun (WGS) entry which is preliminary data.</text>
</comment>
<evidence type="ECO:0000256" key="1">
    <source>
        <dbReference type="SAM" id="MobiDB-lite"/>
    </source>
</evidence>
<protein>
    <submittedName>
        <fullName evidence="2">Uncharacterized protein</fullName>
    </submittedName>
</protein>
<dbReference type="EMBL" id="AVOT02007666">
    <property type="protein sequence ID" value="MBW0484403.1"/>
    <property type="molecule type" value="Genomic_DNA"/>
</dbReference>
<keyword evidence="3" id="KW-1185">Reference proteome</keyword>
<evidence type="ECO:0000313" key="3">
    <source>
        <dbReference type="Proteomes" id="UP000765509"/>
    </source>
</evidence>
<gene>
    <name evidence="2" type="ORF">O181_024118</name>
</gene>
<feature type="region of interest" description="Disordered" evidence="1">
    <location>
        <begin position="213"/>
        <end position="278"/>
    </location>
</feature>
<organism evidence="2 3">
    <name type="scientific">Austropuccinia psidii MF-1</name>
    <dbReference type="NCBI Taxonomy" id="1389203"/>
    <lineage>
        <taxon>Eukaryota</taxon>
        <taxon>Fungi</taxon>
        <taxon>Dikarya</taxon>
        <taxon>Basidiomycota</taxon>
        <taxon>Pucciniomycotina</taxon>
        <taxon>Pucciniomycetes</taxon>
        <taxon>Pucciniales</taxon>
        <taxon>Sphaerophragmiaceae</taxon>
        <taxon>Austropuccinia</taxon>
    </lineage>
</organism>
<sequence>MSSKLTSICDSNHSDSPPSLLYGPGVFDNLVELSEDSMAPTEIYDINKPYDGFEAVRVTEPPCINFQKKGFLVLNLLLLGPTGANSATLGKEIALRPTIDFQTIPEDYGAASTRVEDLDWKLLLMNLQPLIPPLGTPIPFLGQNWRTHSAPRQPHWSNLEVPILVTRKDGILGKLKRNLVVQDDIDTDAEGSDEIDGEELEITTPIQKKRIKSTSLSPVQASTTINEVIRSPQPPQPPIRCPNRPSTLSSNSTNIQPPMASTSRDQISPQPESIFDHC</sequence>
<feature type="compositionally biased region" description="Polar residues" evidence="1">
    <location>
        <begin position="213"/>
        <end position="226"/>
    </location>
</feature>
<evidence type="ECO:0000313" key="2">
    <source>
        <dbReference type="EMBL" id="MBW0484403.1"/>
    </source>
</evidence>
<name>A0A9Q3GXX4_9BASI</name>
<proteinExistence type="predicted"/>